<comment type="caution">
    <text evidence="1">The sequence shown here is derived from an EMBL/GenBank/DDBJ whole genome shotgun (WGS) entry which is preliminary data.</text>
</comment>
<proteinExistence type="predicted"/>
<sequence length="110" mass="12880">MCLQFRFRPIHTVRRRRVTWANPGDLVSSVTLRFPFPAQWPLTFFCQNSTCVEKGSRASIFFHLLPHTWAQVGFGALSREQAALFSDMGYFKSNTNQRFHSAIFFRIKDF</sequence>
<dbReference type="EMBL" id="JAFNEN010000219">
    <property type="protein sequence ID" value="KAG8189187.1"/>
    <property type="molecule type" value="Genomic_DNA"/>
</dbReference>
<dbReference type="Proteomes" id="UP000827092">
    <property type="component" value="Unassembled WGS sequence"/>
</dbReference>
<accession>A0AAV6UXN4</accession>
<gene>
    <name evidence="1" type="ORF">JTE90_013721</name>
</gene>
<name>A0AAV6UXN4_9ARAC</name>
<evidence type="ECO:0000313" key="2">
    <source>
        <dbReference type="Proteomes" id="UP000827092"/>
    </source>
</evidence>
<keyword evidence="2" id="KW-1185">Reference proteome</keyword>
<protein>
    <submittedName>
        <fullName evidence="1">Uncharacterized protein</fullName>
    </submittedName>
</protein>
<evidence type="ECO:0000313" key="1">
    <source>
        <dbReference type="EMBL" id="KAG8189187.1"/>
    </source>
</evidence>
<reference evidence="1 2" key="1">
    <citation type="journal article" date="2022" name="Nat. Ecol. Evol.">
        <title>A masculinizing supergene underlies an exaggerated male reproductive morph in a spider.</title>
        <authorList>
            <person name="Hendrickx F."/>
            <person name="De Corte Z."/>
            <person name="Sonet G."/>
            <person name="Van Belleghem S.M."/>
            <person name="Kostlbacher S."/>
            <person name="Vangestel C."/>
        </authorList>
    </citation>
    <scope>NUCLEOTIDE SEQUENCE [LARGE SCALE GENOMIC DNA]</scope>
    <source>
        <strain evidence="1">W744_W776</strain>
    </source>
</reference>
<organism evidence="1 2">
    <name type="scientific">Oedothorax gibbosus</name>
    <dbReference type="NCBI Taxonomy" id="931172"/>
    <lineage>
        <taxon>Eukaryota</taxon>
        <taxon>Metazoa</taxon>
        <taxon>Ecdysozoa</taxon>
        <taxon>Arthropoda</taxon>
        <taxon>Chelicerata</taxon>
        <taxon>Arachnida</taxon>
        <taxon>Araneae</taxon>
        <taxon>Araneomorphae</taxon>
        <taxon>Entelegynae</taxon>
        <taxon>Araneoidea</taxon>
        <taxon>Linyphiidae</taxon>
        <taxon>Erigoninae</taxon>
        <taxon>Oedothorax</taxon>
    </lineage>
</organism>
<dbReference type="AlphaFoldDB" id="A0AAV6UXN4"/>